<proteinExistence type="predicted"/>
<comment type="caution">
    <text evidence="1">The sequence shown here is derived from an EMBL/GenBank/DDBJ whole genome shotgun (WGS) entry which is preliminary data.</text>
</comment>
<evidence type="ECO:0000313" key="2">
    <source>
        <dbReference type="Proteomes" id="UP001054945"/>
    </source>
</evidence>
<dbReference type="AlphaFoldDB" id="A0AAV4MI34"/>
<accession>A0AAV4MI34</accession>
<evidence type="ECO:0000313" key="1">
    <source>
        <dbReference type="EMBL" id="GIX72174.1"/>
    </source>
</evidence>
<sequence length="99" mass="10944">MKLVKCCKKSNSRRSFAGVPDAQCPGTTRVFGKEIEFSSSFSDLPFLGNDEDEDFFSFLAVLAYFKDAVFKWPVVDVGFDGFSNSGNIFSEEEDSSKAA</sequence>
<name>A0AAV4MI34_CAEEX</name>
<gene>
    <name evidence="1" type="ORF">CEXT_189281</name>
</gene>
<keyword evidence="2" id="KW-1185">Reference proteome</keyword>
<reference evidence="1 2" key="1">
    <citation type="submission" date="2021-06" db="EMBL/GenBank/DDBJ databases">
        <title>Caerostris extrusa draft genome.</title>
        <authorList>
            <person name="Kono N."/>
            <person name="Arakawa K."/>
        </authorList>
    </citation>
    <scope>NUCLEOTIDE SEQUENCE [LARGE SCALE GENOMIC DNA]</scope>
</reference>
<organism evidence="1 2">
    <name type="scientific">Caerostris extrusa</name>
    <name type="common">Bark spider</name>
    <name type="synonym">Caerostris bankana</name>
    <dbReference type="NCBI Taxonomy" id="172846"/>
    <lineage>
        <taxon>Eukaryota</taxon>
        <taxon>Metazoa</taxon>
        <taxon>Ecdysozoa</taxon>
        <taxon>Arthropoda</taxon>
        <taxon>Chelicerata</taxon>
        <taxon>Arachnida</taxon>
        <taxon>Araneae</taxon>
        <taxon>Araneomorphae</taxon>
        <taxon>Entelegynae</taxon>
        <taxon>Araneoidea</taxon>
        <taxon>Araneidae</taxon>
        <taxon>Caerostris</taxon>
    </lineage>
</organism>
<dbReference type="EMBL" id="BPLR01002287">
    <property type="protein sequence ID" value="GIX72174.1"/>
    <property type="molecule type" value="Genomic_DNA"/>
</dbReference>
<dbReference type="Proteomes" id="UP001054945">
    <property type="component" value="Unassembled WGS sequence"/>
</dbReference>
<protein>
    <submittedName>
        <fullName evidence="1">Uncharacterized protein</fullName>
    </submittedName>
</protein>